<reference evidence="3 4" key="1">
    <citation type="submission" date="2017-04" db="EMBL/GenBank/DDBJ databases">
        <title>A new member of the family Flavobacteriaceae isolated from ascidians.</title>
        <authorList>
            <person name="Chen L."/>
        </authorList>
    </citation>
    <scope>NUCLEOTIDE SEQUENCE [LARGE SCALE GENOMIC DNA]</scope>
    <source>
        <strain evidence="3 4">HQA918</strain>
    </source>
</reference>
<keyword evidence="1 2" id="KW-0732">Signal</keyword>
<feature type="signal peptide" evidence="2">
    <location>
        <begin position="1"/>
        <end position="19"/>
    </location>
</feature>
<dbReference type="Proteomes" id="UP000219559">
    <property type="component" value="Unassembled WGS sequence"/>
</dbReference>
<keyword evidence="4" id="KW-1185">Reference proteome</keyword>
<evidence type="ECO:0000313" key="3">
    <source>
        <dbReference type="EMBL" id="PCE64656.1"/>
    </source>
</evidence>
<dbReference type="PANTHER" id="PTHR44103:SF1">
    <property type="entry name" value="PROPROTEIN CONVERTASE P"/>
    <property type="match status" value="1"/>
</dbReference>
<evidence type="ECO:0000256" key="2">
    <source>
        <dbReference type="SAM" id="SignalP"/>
    </source>
</evidence>
<proteinExistence type="predicted"/>
<dbReference type="AlphaFoldDB" id="A0A2A4G9J3"/>
<dbReference type="SUPFAM" id="SSF69318">
    <property type="entry name" value="Integrin alpha N-terminal domain"/>
    <property type="match status" value="1"/>
</dbReference>
<accession>A0A2A4G9J3</accession>
<feature type="chain" id="PRO_5012133073" description="VCBS repeat-containing protein" evidence="2">
    <location>
        <begin position="20"/>
        <end position="396"/>
    </location>
</feature>
<evidence type="ECO:0000313" key="4">
    <source>
        <dbReference type="Proteomes" id="UP000219559"/>
    </source>
</evidence>
<organism evidence="3 4">
    <name type="scientific">Sediminicola luteus</name>
    <dbReference type="NCBI Taxonomy" id="319238"/>
    <lineage>
        <taxon>Bacteria</taxon>
        <taxon>Pseudomonadati</taxon>
        <taxon>Bacteroidota</taxon>
        <taxon>Flavobacteriia</taxon>
        <taxon>Flavobacteriales</taxon>
        <taxon>Flavobacteriaceae</taxon>
        <taxon>Sediminicola</taxon>
    </lineage>
</organism>
<dbReference type="Gene3D" id="2.130.10.130">
    <property type="entry name" value="Integrin alpha, N-terminal"/>
    <property type="match status" value="2"/>
</dbReference>
<dbReference type="InterPro" id="IPR028994">
    <property type="entry name" value="Integrin_alpha_N"/>
</dbReference>
<comment type="caution">
    <text evidence="3">The sequence shown here is derived from an EMBL/GenBank/DDBJ whole genome shotgun (WGS) entry which is preliminary data.</text>
</comment>
<dbReference type="InterPro" id="IPR013517">
    <property type="entry name" value="FG-GAP"/>
</dbReference>
<dbReference type="EMBL" id="NBWU01000002">
    <property type="protein sequence ID" value="PCE64656.1"/>
    <property type="molecule type" value="Genomic_DNA"/>
</dbReference>
<protein>
    <recommendedName>
        <fullName evidence="5">VCBS repeat-containing protein</fullName>
    </recommendedName>
</protein>
<dbReference type="RefSeq" id="WP_097439937.1">
    <property type="nucleotide sequence ID" value="NZ_KZ300476.1"/>
</dbReference>
<gene>
    <name evidence="3" type="ORF">B7P33_05640</name>
</gene>
<evidence type="ECO:0008006" key="5">
    <source>
        <dbReference type="Google" id="ProtNLM"/>
    </source>
</evidence>
<sequence>MKHSILLLIGLAWLFQVEAQTETSASFEKIQLTADYLSEGIDAGDLNGDGHFDVVAGAQAWLGPDFRKTFLLDSLRKFPLTGPGLSGYSKSFFNRVVDLDGSGLADVVRIGVPGSPAQLLLDPAQKSISGTYDRQWEDMGNESPIFFGHNGVPSLVAFSGGSIRWISLNGTIDASISKKDKKRFPVFIHGLGVGDINGDGRIDVLANAGWWQQPQDWKGESVPWEFHAHRFSKGQGGAQMPVFDVDGDGDADVISALNAHAYGLSWFEQVKDDAGQTSFKEHRILADTPTEGEFNFSQLHAMEAADMDGDGVLDIVTGKCFYAHNGRDPGSHDGAVLYWFKTQRNADGSVSFEPHLIDGDSGVGRQIQLKDINADGRPDVLTSNKKGVFVFLNTLN</sequence>
<dbReference type="PANTHER" id="PTHR44103">
    <property type="entry name" value="PROPROTEIN CONVERTASE P"/>
    <property type="match status" value="1"/>
</dbReference>
<dbReference type="OrthoDB" id="9816120at2"/>
<evidence type="ECO:0000256" key="1">
    <source>
        <dbReference type="ARBA" id="ARBA00022729"/>
    </source>
</evidence>
<dbReference type="Pfam" id="PF13517">
    <property type="entry name" value="FG-GAP_3"/>
    <property type="match status" value="1"/>
</dbReference>
<name>A0A2A4G9J3_9FLAO</name>